<dbReference type="PANTHER" id="PTHR43630:SF1">
    <property type="entry name" value="POLY-BETA-1,6-N-ACETYL-D-GLUCOSAMINE SYNTHASE"/>
    <property type="match status" value="1"/>
</dbReference>
<reference evidence="6 7" key="1">
    <citation type="submission" date="2018-12" db="EMBL/GenBank/DDBJ databases">
        <title>Flammeovirga pectinis sp. nov., isolated from the gut of the Korean scallop, Patinopecten yessoensis.</title>
        <authorList>
            <person name="Bae J.-W."/>
            <person name="Jeong Y.-S."/>
            <person name="Kang W."/>
        </authorList>
    </citation>
    <scope>NUCLEOTIDE SEQUENCE [LARGE SCALE GENOMIC DNA]</scope>
    <source>
        <strain evidence="6 7">L12M1</strain>
    </source>
</reference>
<dbReference type="InterPro" id="IPR001173">
    <property type="entry name" value="Glyco_trans_2-like"/>
</dbReference>
<feature type="transmembrane region" description="Helical" evidence="4">
    <location>
        <begin position="6"/>
        <end position="32"/>
    </location>
</feature>
<dbReference type="OrthoDB" id="9766971at2"/>
<feature type="transmembrane region" description="Helical" evidence="4">
    <location>
        <begin position="265"/>
        <end position="285"/>
    </location>
</feature>
<dbReference type="SUPFAM" id="SSF53448">
    <property type="entry name" value="Nucleotide-diphospho-sugar transferases"/>
    <property type="match status" value="1"/>
</dbReference>
<dbReference type="RefSeq" id="WP_126619875.1">
    <property type="nucleotide sequence ID" value="NZ_CP034563.1"/>
</dbReference>
<keyword evidence="4" id="KW-0472">Membrane</keyword>
<keyword evidence="7" id="KW-1185">Reference proteome</keyword>
<dbReference type="PANTHER" id="PTHR43630">
    <property type="entry name" value="POLY-BETA-1,6-N-ACETYL-D-GLUCOSAMINE SYNTHASE"/>
    <property type="match status" value="1"/>
</dbReference>
<dbReference type="KEGG" id="fll:EI427_24075"/>
<keyword evidence="2" id="KW-0328">Glycosyltransferase</keyword>
<dbReference type="EMBL" id="CP034563">
    <property type="protein sequence ID" value="AZQ65296.1"/>
    <property type="molecule type" value="Genomic_DNA"/>
</dbReference>
<gene>
    <name evidence="6" type="ORF">EI427_24075</name>
</gene>
<evidence type="ECO:0000256" key="2">
    <source>
        <dbReference type="ARBA" id="ARBA00022676"/>
    </source>
</evidence>
<evidence type="ECO:0000256" key="1">
    <source>
        <dbReference type="ARBA" id="ARBA00006739"/>
    </source>
</evidence>
<feature type="transmembrane region" description="Helical" evidence="4">
    <location>
        <begin position="297"/>
        <end position="317"/>
    </location>
</feature>
<evidence type="ECO:0000313" key="7">
    <source>
        <dbReference type="Proteomes" id="UP000267268"/>
    </source>
</evidence>
<name>A0A3S9PAR1_9BACT</name>
<comment type="similarity">
    <text evidence="1">Belongs to the glycosyltransferase 2 family.</text>
</comment>
<sequence length="390" mass="44685">MFYTLLIYIFWIFIFITIYSVIGYGIVLYALVKLKEKFYPKAIISSIDTPKITVLIPCFNEATILAEKIENTYNVTYPKEKITVIVVADGSTDNSEKIVANYPNVQFLHEKRRAGKAAAINRAIQKVTTPITICTDANTLLNKDAFIELTERFSDKKTGCVCGEKRILKDADDLTSASEGMYWKYESKLKEWDASLSSVMGGAGELIAFRTALYPQIPENVILDDFYITMKILMSGYKVDYAPNAYALEDGSFNIKEEMKRKVRIAAGGFQLIFMLLPLLNIVKYKHISFQYISHRVLRWLIVPFALPMLFIINGLLCFKFGGIYTFAFAVQILLYSSAISVHFIRKYWTPYKVMMLPYYYAVMNYCAILGFIRFVVGNQSSVWEKSIRK</sequence>
<keyword evidence="3 6" id="KW-0808">Transferase</keyword>
<evidence type="ECO:0000313" key="6">
    <source>
        <dbReference type="EMBL" id="AZQ65296.1"/>
    </source>
</evidence>
<dbReference type="AlphaFoldDB" id="A0A3S9PAR1"/>
<proteinExistence type="inferred from homology"/>
<accession>A0A3S9PAR1</accession>
<feature type="transmembrane region" description="Helical" evidence="4">
    <location>
        <begin position="324"/>
        <end position="345"/>
    </location>
</feature>
<protein>
    <submittedName>
        <fullName evidence="6">Glycosyltransferase family 2 protein</fullName>
    </submittedName>
</protein>
<dbReference type="CDD" id="cd06439">
    <property type="entry name" value="CESA_like_1"/>
    <property type="match status" value="1"/>
</dbReference>
<keyword evidence="4" id="KW-1133">Transmembrane helix</keyword>
<keyword evidence="4" id="KW-0812">Transmembrane</keyword>
<evidence type="ECO:0000256" key="3">
    <source>
        <dbReference type="ARBA" id="ARBA00022679"/>
    </source>
</evidence>
<dbReference type="Gene3D" id="3.90.550.10">
    <property type="entry name" value="Spore Coat Polysaccharide Biosynthesis Protein SpsA, Chain A"/>
    <property type="match status" value="1"/>
</dbReference>
<feature type="transmembrane region" description="Helical" evidence="4">
    <location>
        <begin position="357"/>
        <end position="377"/>
    </location>
</feature>
<evidence type="ECO:0000259" key="5">
    <source>
        <dbReference type="Pfam" id="PF00535"/>
    </source>
</evidence>
<dbReference type="Pfam" id="PF00535">
    <property type="entry name" value="Glycos_transf_2"/>
    <property type="match status" value="1"/>
</dbReference>
<organism evidence="6 7">
    <name type="scientific">Flammeovirga pectinis</name>
    <dbReference type="NCBI Taxonomy" id="2494373"/>
    <lineage>
        <taxon>Bacteria</taxon>
        <taxon>Pseudomonadati</taxon>
        <taxon>Bacteroidota</taxon>
        <taxon>Cytophagia</taxon>
        <taxon>Cytophagales</taxon>
        <taxon>Flammeovirgaceae</taxon>
        <taxon>Flammeovirga</taxon>
    </lineage>
</organism>
<dbReference type="Proteomes" id="UP000267268">
    <property type="component" value="Chromosome 2"/>
</dbReference>
<evidence type="ECO:0000256" key="4">
    <source>
        <dbReference type="SAM" id="Phobius"/>
    </source>
</evidence>
<dbReference type="InterPro" id="IPR029044">
    <property type="entry name" value="Nucleotide-diphossugar_trans"/>
</dbReference>
<feature type="domain" description="Glycosyltransferase 2-like" evidence="5">
    <location>
        <begin position="53"/>
        <end position="209"/>
    </location>
</feature>
<dbReference type="GO" id="GO:0016757">
    <property type="term" value="F:glycosyltransferase activity"/>
    <property type="evidence" value="ECO:0007669"/>
    <property type="project" value="UniProtKB-KW"/>
</dbReference>